<accession>A0A850H1T0</accession>
<keyword evidence="3" id="KW-1185">Reference proteome</keyword>
<evidence type="ECO:0000313" key="2">
    <source>
        <dbReference type="EMBL" id="NVD44646.1"/>
    </source>
</evidence>
<dbReference type="InterPro" id="IPR036691">
    <property type="entry name" value="Endo/exonu/phosph_ase_sf"/>
</dbReference>
<dbReference type="PANTHER" id="PTHR14859:SF1">
    <property type="entry name" value="PGAP2-INTERACTING PROTEIN"/>
    <property type="match status" value="1"/>
</dbReference>
<dbReference type="SUPFAM" id="SSF56219">
    <property type="entry name" value="DNase I-like"/>
    <property type="match status" value="1"/>
</dbReference>
<dbReference type="GO" id="GO:0004519">
    <property type="term" value="F:endonuclease activity"/>
    <property type="evidence" value="ECO:0007669"/>
    <property type="project" value="UniProtKB-KW"/>
</dbReference>
<keyword evidence="2" id="KW-0378">Hydrolase</keyword>
<reference evidence="2 3" key="1">
    <citation type="submission" date="2020-06" db="EMBL/GenBank/DDBJ databases">
        <title>Altererythrobacter sp. HHU K3-1.</title>
        <authorList>
            <person name="Zhang D."/>
            <person name="Xue H."/>
        </authorList>
    </citation>
    <scope>NUCLEOTIDE SEQUENCE [LARGE SCALE GENOMIC DNA]</scope>
    <source>
        <strain evidence="2 3">HHU K3-1</strain>
    </source>
</reference>
<gene>
    <name evidence="2" type="ORF">HUV48_06390</name>
</gene>
<dbReference type="GO" id="GO:0016020">
    <property type="term" value="C:membrane"/>
    <property type="evidence" value="ECO:0007669"/>
    <property type="project" value="GOC"/>
</dbReference>
<name>A0A850H1T0_9SPHN</name>
<evidence type="ECO:0000313" key="3">
    <source>
        <dbReference type="Proteomes" id="UP000561438"/>
    </source>
</evidence>
<dbReference type="EMBL" id="JABWGV010000002">
    <property type="protein sequence ID" value="NVD44646.1"/>
    <property type="molecule type" value="Genomic_DNA"/>
</dbReference>
<keyword evidence="2" id="KW-0255">Endonuclease</keyword>
<dbReference type="InterPro" id="IPR005135">
    <property type="entry name" value="Endo/exonuclease/phosphatase"/>
</dbReference>
<evidence type="ECO:0000259" key="1">
    <source>
        <dbReference type="Pfam" id="PF03372"/>
    </source>
</evidence>
<sequence length="232" mass="25683">MQITVATYNIHKGVGRDKVCDPERIMSVLSEIDADVVALQEADARFGERATILPRAMLGEHHWQIASVARRQRSIGWHGNALLVKRGIEITDCEALELPTLEPRGAVHATLTHGGKSFCITGTHLDLSGLRRRAQLKELLAHLKRRDRQCPALIVGDFNQWGLNSGAMKIFADSWQMIAPGPSFPSQRPIARLDRIMATEGWSLSQTRVHHSALASMASDHLPVVAKLKLLN</sequence>
<proteinExistence type="predicted"/>
<organism evidence="2 3">
    <name type="scientific">Qipengyuania atrilutea</name>
    <dbReference type="NCBI Taxonomy" id="2744473"/>
    <lineage>
        <taxon>Bacteria</taxon>
        <taxon>Pseudomonadati</taxon>
        <taxon>Pseudomonadota</taxon>
        <taxon>Alphaproteobacteria</taxon>
        <taxon>Sphingomonadales</taxon>
        <taxon>Erythrobacteraceae</taxon>
        <taxon>Qipengyuania</taxon>
    </lineage>
</organism>
<dbReference type="GO" id="GO:0004527">
    <property type="term" value="F:exonuclease activity"/>
    <property type="evidence" value="ECO:0007669"/>
    <property type="project" value="UniProtKB-KW"/>
</dbReference>
<dbReference type="Pfam" id="PF03372">
    <property type="entry name" value="Exo_endo_phos"/>
    <property type="match status" value="1"/>
</dbReference>
<dbReference type="InterPro" id="IPR051916">
    <property type="entry name" value="GPI-anchor_lipid_remodeler"/>
</dbReference>
<dbReference type="GO" id="GO:0006506">
    <property type="term" value="P:GPI anchor biosynthetic process"/>
    <property type="evidence" value="ECO:0007669"/>
    <property type="project" value="TreeGrafter"/>
</dbReference>
<comment type="caution">
    <text evidence="2">The sequence shown here is derived from an EMBL/GenBank/DDBJ whole genome shotgun (WGS) entry which is preliminary data.</text>
</comment>
<keyword evidence="2" id="KW-0269">Exonuclease</keyword>
<keyword evidence="2" id="KW-0540">Nuclease</keyword>
<dbReference type="Proteomes" id="UP000561438">
    <property type="component" value="Unassembled WGS sequence"/>
</dbReference>
<dbReference type="RefSeq" id="WP_176266961.1">
    <property type="nucleotide sequence ID" value="NZ_JABWGV010000002.1"/>
</dbReference>
<dbReference type="PANTHER" id="PTHR14859">
    <property type="entry name" value="CALCOFLUOR WHITE HYPERSENSITIVE PROTEIN PRECURSOR"/>
    <property type="match status" value="1"/>
</dbReference>
<dbReference type="Gene3D" id="3.60.10.10">
    <property type="entry name" value="Endonuclease/exonuclease/phosphatase"/>
    <property type="match status" value="1"/>
</dbReference>
<protein>
    <submittedName>
        <fullName evidence="2">Endonuclease/exonuclease/phosphatase family protein</fullName>
    </submittedName>
</protein>
<dbReference type="AlphaFoldDB" id="A0A850H1T0"/>
<feature type="domain" description="Endonuclease/exonuclease/phosphatase" evidence="1">
    <location>
        <begin position="6"/>
        <end position="221"/>
    </location>
</feature>